<organism evidence="1 2">
    <name type="scientific">Cichorium intybus</name>
    <name type="common">Chicory</name>
    <dbReference type="NCBI Taxonomy" id="13427"/>
    <lineage>
        <taxon>Eukaryota</taxon>
        <taxon>Viridiplantae</taxon>
        <taxon>Streptophyta</taxon>
        <taxon>Embryophyta</taxon>
        <taxon>Tracheophyta</taxon>
        <taxon>Spermatophyta</taxon>
        <taxon>Magnoliopsida</taxon>
        <taxon>eudicotyledons</taxon>
        <taxon>Gunneridae</taxon>
        <taxon>Pentapetalae</taxon>
        <taxon>asterids</taxon>
        <taxon>campanulids</taxon>
        <taxon>Asterales</taxon>
        <taxon>Asteraceae</taxon>
        <taxon>Cichorioideae</taxon>
        <taxon>Cichorieae</taxon>
        <taxon>Cichoriinae</taxon>
        <taxon>Cichorium</taxon>
    </lineage>
</organism>
<comment type="caution">
    <text evidence="1">The sequence shown here is derived from an EMBL/GenBank/DDBJ whole genome shotgun (WGS) entry which is preliminary data.</text>
</comment>
<accession>A0ACB9AE21</accession>
<dbReference type="Proteomes" id="UP001055811">
    <property type="component" value="Linkage Group LG07"/>
</dbReference>
<proteinExistence type="predicted"/>
<keyword evidence="2" id="KW-1185">Reference proteome</keyword>
<reference evidence="1 2" key="2">
    <citation type="journal article" date="2022" name="Mol. Ecol. Resour.">
        <title>The genomes of chicory, endive, great burdock and yacon provide insights into Asteraceae paleo-polyploidization history and plant inulin production.</title>
        <authorList>
            <person name="Fan W."/>
            <person name="Wang S."/>
            <person name="Wang H."/>
            <person name="Wang A."/>
            <person name="Jiang F."/>
            <person name="Liu H."/>
            <person name="Zhao H."/>
            <person name="Xu D."/>
            <person name="Zhang Y."/>
        </authorList>
    </citation>
    <scope>NUCLEOTIDE SEQUENCE [LARGE SCALE GENOMIC DNA]</scope>
    <source>
        <strain evidence="2">cv. Punajuju</strain>
        <tissue evidence="1">Leaves</tissue>
    </source>
</reference>
<reference evidence="2" key="1">
    <citation type="journal article" date="2022" name="Mol. Ecol. Resour.">
        <title>The genomes of chicory, endive, great burdock and yacon provide insights into Asteraceae palaeo-polyploidization history and plant inulin production.</title>
        <authorList>
            <person name="Fan W."/>
            <person name="Wang S."/>
            <person name="Wang H."/>
            <person name="Wang A."/>
            <person name="Jiang F."/>
            <person name="Liu H."/>
            <person name="Zhao H."/>
            <person name="Xu D."/>
            <person name="Zhang Y."/>
        </authorList>
    </citation>
    <scope>NUCLEOTIDE SEQUENCE [LARGE SCALE GENOMIC DNA]</scope>
    <source>
        <strain evidence="2">cv. Punajuju</strain>
    </source>
</reference>
<evidence type="ECO:0000313" key="1">
    <source>
        <dbReference type="EMBL" id="KAI3708479.1"/>
    </source>
</evidence>
<sequence length="143" mass="16091">MQSAISSQYPNESIAVCPFLTPGPHQHHPTNYLPPRVTHHQRLFPPLGAAFLPVPPIITSLLVRFGHLSPATPPHTRVWTLNPSYSYSPQDSVIFGIGFPMFCESTSQIEIWFKGKWDPLVRWRMVSGGERGFTIIMGIGKKR</sequence>
<evidence type="ECO:0000313" key="2">
    <source>
        <dbReference type="Proteomes" id="UP001055811"/>
    </source>
</evidence>
<dbReference type="EMBL" id="CM042015">
    <property type="protein sequence ID" value="KAI3708479.1"/>
    <property type="molecule type" value="Genomic_DNA"/>
</dbReference>
<name>A0ACB9AE21_CICIN</name>
<protein>
    <submittedName>
        <fullName evidence="1">Uncharacterized protein</fullName>
    </submittedName>
</protein>
<gene>
    <name evidence="1" type="ORF">L2E82_37649</name>
</gene>